<gene>
    <name evidence="2" type="ORF">HYH02_009917</name>
</gene>
<accession>A0A835T9J6</accession>
<keyword evidence="3" id="KW-1185">Reference proteome</keyword>
<reference evidence="2" key="1">
    <citation type="journal article" date="2020" name="bioRxiv">
        <title>Comparative genomics of Chlamydomonas.</title>
        <authorList>
            <person name="Craig R.J."/>
            <person name="Hasan A.R."/>
            <person name="Ness R.W."/>
            <person name="Keightley P.D."/>
        </authorList>
    </citation>
    <scope>NUCLEOTIDE SEQUENCE</scope>
    <source>
        <strain evidence="2">CCAP 11/173</strain>
    </source>
</reference>
<dbReference type="AlphaFoldDB" id="A0A835T9J6"/>
<evidence type="ECO:0000256" key="1">
    <source>
        <dbReference type="SAM" id="MobiDB-lite"/>
    </source>
</evidence>
<feature type="region of interest" description="Disordered" evidence="1">
    <location>
        <begin position="150"/>
        <end position="225"/>
    </location>
</feature>
<dbReference type="EMBL" id="JAEHOD010000035">
    <property type="protein sequence ID" value="KAG2441324.1"/>
    <property type="molecule type" value="Genomic_DNA"/>
</dbReference>
<sequence>MTGGALAANIACTGTLYFKSGFEGASYNLTLTPQGASDKAYVWDLKDVASGVPAKPTWDDRANSAKLSCSCLLSGGASAAAKCTADYALMIMRMWAEPGSRGNRGGASLNLTCTAAADAKSCAGALSAMPTGWGSRVSAVALLYNNSDFALPKSRRDDDMGNGPSPASKPAETPKTPSPASKPAGATPVPSPKTPSPSPSPSKKGGKKGGKKRHSPSPSPSPRKP</sequence>
<feature type="compositionally biased region" description="Pro residues" evidence="1">
    <location>
        <begin position="189"/>
        <end position="200"/>
    </location>
</feature>
<name>A0A835T9J6_9CHLO</name>
<organism evidence="2 3">
    <name type="scientific">Chlamydomonas schloesseri</name>
    <dbReference type="NCBI Taxonomy" id="2026947"/>
    <lineage>
        <taxon>Eukaryota</taxon>
        <taxon>Viridiplantae</taxon>
        <taxon>Chlorophyta</taxon>
        <taxon>core chlorophytes</taxon>
        <taxon>Chlorophyceae</taxon>
        <taxon>CS clade</taxon>
        <taxon>Chlamydomonadales</taxon>
        <taxon>Chlamydomonadaceae</taxon>
        <taxon>Chlamydomonas</taxon>
    </lineage>
</organism>
<evidence type="ECO:0000313" key="2">
    <source>
        <dbReference type="EMBL" id="KAG2441324.1"/>
    </source>
</evidence>
<dbReference type="Proteomes" id="UP000613740">
    <property type="component" value="Unassembled WGS sequence"/>
</dbReference>
<feature type="compositionally biased region" description="Basic residues" evidence="1">
    <location>
        <begin position="204"/>
        <end position="215"/>
    </location>
</feature>
<comment type="caution">
    <text evidence="2">The sequence shown here is derived from an EMBL/GenBank/DDBJ whole genome shotgun (WGS) entry which is preliminary data.</text>
</comment>
<proteinExistence type="predicted"/>
<protein>
    <submittedName>
        <fullName evidence="2">Uncharacterized protein</fullName>
    </submittedName>
</protein>
<evidence type="ECO:0000313" key="3">
    <source>
        <dbReference type="Proteomes" id="UP000613740"/>
    </source>
</evidence>
<dbReference type="OrthoDB" id="545621at2759"/>